<name>G8QQ98_SPHPG</name>
<dbReference type="EMBL" id="CP003155">
    <property type="protein sequence ID" value="AEV29743.1"/>
    <property type="molecule type" value="Genomic_DNA"/>
</dbReference>
<dbReference type="Pfam" id="PF01791">
    <property type="entry name" value="DeoC"/>
    <property type="match status" value="1"/>
</dbReference>
<dbReference type="KEGG" id="sgp:SpiGrapes_1956"/>
<dbReference type="UniPathway" id="UPA00002">
    <property type="reaction ID" value="UER00468"/>
</dbReference>
<protein>
    <recommendedName>
        <fullName evidence="7">Deoxyribose-phosphate aldolase</fullName>
        <shortName evidence="7">DERA</shortName>
        <ecNumber evidence="7">4.1.2.4</ecNumber>
    </recommendedName>
    <alternativeName>
        <fullName evidence="7">2-deoxy-D-ribose 5-phosphate aldolase</fullName>
    </alternativeName>
    <alternativeName>
        <fullName evidence="7">Phosphodeoxyriboaldolase</fullName>
        <shortName evidence="7">Deoxyriboaldolase</shortName>
    </alternativeName>
</protein>
<dbReference type="SUPFAM" id="SSF51569">
    <property type="entry name" value="Aldolase"/>
    <property type="match status" value="1"/>
</dbReference>
<dbReference type="OrthoDB" id="9778711at2"/>
<dbReference type="HOGENOM" id="CLU_053595_0_2_12"/>
<dbReference type="PANTHER" id="PTHR10889">
    <property type="entry name" value="DEOXYRIBOSE-PHOSPHATE ALDOLASE"/>
    <property type="match status" value="1"/>
</dbReference>
<dbReference type="FunFam" id="3.20.20.70:FF:000044">
    <property type="entry name" value="Deoxyribose-phosphate aldolase"/>
    <property type="match status" value="1"/>
</dbReference>
<evidence type="ECO:0000256" key="1">
    <source>
        <dbReference type="ARBA" id="ARBA00010936"/>
    </source>
</evidence>
<dbReference type="CDD" id="cd00959">
    <property type="entry name" value="DeoC"/>
    <property type="match status" value="1"/>
</dbReference>
<keyword evidence="3 7" id="KW-0456">Lyase</keyword>
<dbReference type="eggNOG" id="COG0274">
    <property type="taxonomic scope" value="Bacteria"/>
</dbReference>
<evidence type="ECO:0000256" key="2">
    <source>
        <dbReference type="ARBA" id="ARBA00022490"/>
    </source>
</evidence>
<dbReference type="InterPro" id="IPR002915">
    <property type="entry name" value="DeoC/FbaB/LacD_aldolase"/>
</dbReference>
<keyword evidence="4 7" id="KW-0704">Schiff base</keyword>
<dbReference type="HAMAP" id="MF_00114">
    <property type="entry name" value="DeoC_type1"/>
    <property type="match status" value="1"/>
</dbReference>
<comment type="similarity">
    <text evidence="1 7">Belongs to the DeoC/FbaB aldolase family. DeoC type 1 subfamily.</text>
</comment>
<comment type="catalytic activity">
    <reaction evidence="5 7">
        <text>2-deoxy-D-ribose 5-phosphate = D-glyceraldehyde 3-phosphate + acetaldehyde</text>
        <dbReference type="Rhea" id="RHEA:12821"/>
        <dbReference type="ChEBI" id="CHEBI:15343"/>
        <dbReference type="ChEBI" id="CHEBI:59776"/>
        <dbReference type="ChEBI" id="CHEBI:62877"/>
        <dbReference type="EC" id="4.1.2.4"/>
    </reaction>
</comment>
<dbReference type="PANTHER" id="PTHR10889:SF1">
    <property type="entry name" value="DEOXYRIBOSE-PHOSPHATE ALDOLASE"/>
    <property type="match status" value="1"/>
</dbReference>
<dbReference type="Gene3D" id="3.20.20.70">
    <property type="entry name" value="Aldolase class I"/>
    <property type="match status" value="1"/>
</dbReference>
<dbReference type="SMART" id="SM01133">
    <property type="entry name" value="DeoC"/>
    <property type="match status" value="1"/>
</dbReference>
<evidence type="ECO:0000313" key="9">
    <source>
        <dbReference type="Proteomes" id="UP000005632"/>
    </source>
</evidence>
<dbReference type="NCBIfam" id="TIGR00126">
    <property type="entry name" value="deoC"/>
    <property type="match status" value="1"/>
</dbReference>
<dbReference type="InterPro" id="IPR028581">
    <property type="entry name" value="DeoC_typeI"/>
</dbReference>
<evidence type="ECO:0000313" key="8">
    <source>
        <dbReference type="EMBL" id="AEV29743.1"/>
    </source>
</evidence>
<feature type="active site" description="Proton donor/acceptor" evidence="7">
    <location>
        <position position="92"/>
    </location>
</feature>
<dbReference type="GO" id="GO:0009264">
    <property type="term" value="P:deoxyribonucleotide catabolic process"/>
    <property type="evidence" value="ECO:0007669"/>
    <property type="project" value="UniProtKB-UniRule"/>
</dbReference>
<comment type="function">
    <text evidence="6 7">Catalyzes a reversible aldol reaction between acetaldehyde and D-glyceraldehyde 3-phosphate to generate 2-deoxy-D-ribose 5-phosphate.</text>
</comment>
<organism evidence="8 9">
    <name type="scientific">Sphaerochaeta pleomorpha (strain ATCC BAA-1885 / DSM 22778 / Grapes)</name>
    <dbReference type="NCBI Taxonomy" id="158190"/>
    <lineage>
        <taxon>Bacteria</taxon>
        <taxon>Pseudomonadati</taxon>
        <taxon>Spirochaetota</taxon>
        <taxon>Spirochaetia</taxon>
        <taxon>Spirochaetales</taxon>
        <taxon>Sphaerochaetaceae</taxon>
        <taxon>Sphaerochaeta</taxon>
    </lineage>
</organism>
<feature type="active site" description="Schiff-base intermediate with acetaldehyde" evidence="7">
    <location>
        <position position="154"/>
    </location>
</feature>
<dbReference type="GO" id="GO:0016052">
    <property type="term" value="P:carbohydrate catabolic process"/>
    <property type="evidence" value="ECO:0007669"/>
    <property type="project" value="TreeGrafter"/>
</dbReference>
<evidence type="ECO:0000256" key="5">
    <source>
        <dbReference type="ARBA" id="ARBA00048791"/>
    </source>
</evidence>
<feature type="active site" description="Proton donor/acceptor" evidence="7">
    <location>
        <position position="183"/>
    </location>
</feature>
<dbReference type="EC" id="4.1.2.4" evidence="7"/>
<gene>
    <name evidence="7" type="primary">deoC</name>
    <name evidence="8" type="ordered locus">SpiGrapes_1956</name>
</gene>
<dbReference type="Proteomes" id="UP000005632">
    <property type="component" value="Chromosome"/>
</dbReference>
<comment type="subcellular location">
    <subcellularLocation>
        <location evidence="7">Cytoplasm</location>
    </subcellularLocation>
</comment>
<dbReference type="AlphaFoldDB" id="G8QQ98"/>
<dbReference type="PIRSF" id="PIRSF001357">
    <property type="entry name" value="DeoC"/>
    <property type="match status" value="1"/>
</dbReference>
<sequence length="221" mass="23403">MELDTIAKYIDHTVLGANATRDNIEKICNEAREYRFASVCVNSCWVPLCAKMLKGSDVRVCTVVGFPLGAMSTAAKAFEAKHAVAEGATEIDMVINVGWLKNHDDELVQDDIAAVKEACNKSLLKVIIETCLLTDEEKARACRLAKAAGADFVKTSTGFSTGGAKVEDIKLMRKTVGPVLGVKASGGIHSYQEAKAMIDAGATRIGASCGVAIVEGQNAAH</sequence>
<dbReference type="InterPro" id="IPR011343">
    <property type="entry name" value="DeoC"/>
</dbReference>
<dbReference type="GO" id="GO:0006018">
    <property type="term" value="P:2-deoxyribose 1-phosphate catabolic process"/>
    <property type="evidence" value="ECO:0007669"/>
    <property type="project" value="UniProtKB-UniRule"/>
</dbReference>
<keyword evidence="2 7" id="KW-0963">Cytoplasm</keyword>
<dbReference type="RefSeq" id="WP_014270586.1">
    <property type="nucleotide sequence ID" value="NC_016633.1"/>
</dbReference>
<dbReference type="InterPro" id="IPR013785">
    <property type="entry name" value="Aldolase_TIM"/>
</dbReference>
<dbReference type="STRING" id="158190.SpiGrapes_1956"/>
<reference evidence="8 9" key="1">
    <citation type="submission" date="2011-11" db="EMBL/GenBank/DDBJ databases">
        <title>Complete sequence of Spirochaeta sp. grapes.</title>
        <authorList>
            <consortium name="US DOE Joint Genome Institute"/>
            <person name="Lucas S."/>
            <person name="Han J."/>
            <person name="Lapidus A."/>
            <person name="Cheng J.-F."/>
            <person name="Goodwin L."/>
            <person name="Pitluck S."/>
            <person name="Peters L."/>
            <person name="Ovchinnikova G."/>
            <person name="Munk A.C."/>
            <person name="Detter J.C."/>
            <person name="Han C."/>
            <person name="Tapia R."/>
            <person name="Land M."/>
            <person name="Hauser L."/>
            <person name="Kyrpides N."/>
            <person name="Ivanova N."/>
            <person name="Pagani I."/>
            <person name="Ritalahtilisa K."/>
            <person name="Loeffler F."/>
            <person name="Woyke T."/>
        </authorList>
    </citation>
    <scope>NUCLEOTIDE SEQUENCE [LARGE SCALE GENOMIC DNA]</scope>
    <source>
        <strain evidence="9">ATCC BAA-1885 / DSM 22778 / Grapes</strain>
    </source>
</reference>
<proteinExistence type="inferred from homology"/>
<evidence type="ECO:0000256" key="4">
    <source>
        <dbReference type="ARBA" id="ARBA00023270"/>
    </source>
</evidence>
<dbReference type="GO" id="GO:0004139">
    <property type="term" value="F:deoxyribose-phosphate aldolase activity"/>
    <property type="evidence" value="ECO:0007669"/>
    <property type="project" value="UniProtKB-UniRule"/>
</dbReference>
<accession>G8QQ98</accession>
<evidence type="ECO:0000256" key="7">
    <source>
        <dbReference type="HAMAP-Rule" id="MF_00114"/>
    </source>
</evidence>
<evidence type="ECO:0000256" key="6">
    <source>
        <dbReference type="ARBA" id="ARBA00056337"/>
    </source>
</evidence>
<keyword evidence="9" id="KW-1185">Reference proteome</keyword>
<dbReference type="GO" id="GO:0005737">
    <property type="term" value="C:cytoplasm"/>
    <property type="evidence" value="ECO:0007669"/>
    <property type="project" value="UniProtKB-SubCell"/>
</dbReference>
<evidence type="ECO:0000256" key="3">
    <source>
        <dbReference type="ARBA" id="ARBA00023239"/>
    </source>
</evidence>
<comment type="pathway">
    <text evidence="7">Carbohydrate degradation; 2-deoxy-D-ribose 1-phosphate degradation; D-glyceraldehyde 3-phosphate and acetaldehyde from 2-deoxy-alpha-D-ribose 1-phosphate: step 2/2.</text>
</comment>